<dbReference type="EMBL" id="JBBHLD010000006">
    <property type="protein sequence ID" value="MEJ5904967.1"/>
    <property type="molecule type" value="Genomic_DNA"/>
</dbReference>
<evidence type="ECO:0000259" key="1">
    <source>
        <dbReference type="Pfam" id="PF05134"/>
    </source>
</evidence>
<dbReference type="Pfam" id="PF05134">
    <property type="entry name" value="T2SSL"/>
    <property type="match status" value="1"/>
</dbReference>
<dbReference type="Gene3D" id="3.30.420.380">
    <property type="match status" value="1"/>
</dbReference>
<feature type="domain" description="GspL cytoplasmic actin-ATPase-like" evidence="1">
    <location>
        <begin position="44"/>
        <end position="217"/>
    </location>
</feature>
<dbReference type="InterPro" id="IPR007812">
    <property type="entry name" value="T2SS_protein-GspL"/>
</dbReference>
<dbReference type="Proteomes" id="UP001377692">
    <property type="component" value="Unassembled WGS sequence"/>
</dbReference>
<keyword evidence="3" id="KW-1185">Reference proteome</keyword>
<accession>A0ABU8R542</accession>
<evidence type="ECO:0000313" key="2">
    <source>
        <dbReference type="EMBL" id="MEJ5904967.1"/>
    </source>
</evidence>
<dbReference type="NCBIfam" id="TIGR01709">
    <property type="entry name" value="typeII_sec_gspL"/>
    <property type="match status" value="1"/>
</dbReference>
<dbReference type="InterPro" id="IPR024230">
    <property type="entry name" value="GspL_cyto_dom"/>
</dbReference>
<evidence type="ECO:0000313" key="3">
    <source>
        <dbReference type="Proteomes" id="UP001377692"/>
    </source>
</evidence>
<protein>
    <submittedName>
        <fullName evidence="2">Type II secretion system protein GspL</fullName>
    </submittedName>
</protein>
<comment type="caution">
    <text evidence="2">The sequence shown here is derived from an EMBL/GenBank/DDBJ whole genome shotgun (WGS) entry which is preliminary data.</text>
</comment>
<dbReference type="RefSeq" id="WP_339549208.1">
    <property type="nucleotide sequence ID" value="NZ_JBBHLD010000006.1"/>
</dbReference>
<sequence>MSEVFLFLLAEGMAAADTSWPVIVRTAQGLEQRTQLGDLPAALPGAAVVVIVPMEMAGCCVIGPVPGKRPRRESLAYAAEEQLASPLETSHLAFGAADEQGCRRVLMVALEGFQQLLSLLQAQGIDPVAVHVDADLLGGNEACALWFEGRWLLGGGSCARLAVSADAAQLLARQLPRMAWMAETHHPGMALCNHPVPSALATLVQGRAGAIDLRQGALRRRRKGPGWHGLAAGLALIVLMASVADYLRAEWVLQRATQQQAENVMAFQRWAPDQPVGPDLAARIVALEQRTMPSTAVERLAWFAEHLVSAGNVTLERAESDPAGSWRMDVAAQGFGDLERLRERVPGLLVEHASQAEHGVRAALSWQEAE</sequence>
<gene>
    <name evidence="2" type="primary">gspL</name>
    <name evidence="2" type="ORF">V7V80_09790</name>
</gene>
<reference evidence="2 3" key="1">
    <citation type="submission" date="2024-02" db="EMBL/GenBank/DDBJ databases">
        <title>Identification of pathogenicity and growth-promoting functions of Pseudomonas putida variants.</title>
        <authorList>
            <person name="Sun J."/>
        </authorList>
    </citation>
    <scope>NUCLEOTIDE SEQUENCE [LARGE SCALE GENOMIC DNA]</scope>
    <source>
        <strain evidence="2 3">A04</strain>
    </source>
</reference>
<dbReference type="SUPFAM" id="SSF53067">
    <property type="entry name" value="Actin-like ATPase domain"/>
    <property type="match status" value="1"/>
</dbReference>
<organism evidence="2 3">
    <name type="scientific">Pseudomonas kermanshahensis</name>
    <dbReference type="NCBI Taxonomy" id="2745482"/>
    <lineage>
        <taxon>Bacteria</taxon>
        <taxon>Pseudomonadati</taxon>
        <taxon>Pseudomonadota</taxon>
        <taxon>Gammaproteobacteria</taxon>
        <taxon>Pseudomonadales</taxon>
        <taxon>Pseudomonadaceae</taxon>
        <taxon>Pseudomonas</taxon>
    </lineage>
</organism>
<name>A0ABU8R542_9PSED</name>
<proteinExistence type="predicted"/>
<dbReference type="InterPro" id="IPR043129">
    <property type="entry name" value="ATPase_NBD"/>
</dbReference>